<dbReference type="Proteomes" id="UP000318538">
    <property type="component" value="Chromosome"/>
</dbReference>
<protein>
    <submittedName>
        <fullName evidence="1">Uncharacterized protein</fullName>
    </submittedName>
</protein>
<gene>
    <name evidence="1" type="ORF">K227x_00880</name>
</gene>
<reference evidence="1 2" key="1">
    <citation type="submission" date="2019-02" db="EMBL/GenBank/DDBJ databases">
        <title>Deep-cultivation of Planctomycetes and their phenomic and genomic characterization uncovers novel biology.</title>
        <authorList>
            <person name="Wiegand S."/>
            <person name="Jogler M."/>
            <person name="Boedeker C."/>
            <person name="Pinto D."/>
            <person name="Vollmers J."/>
            <person name="Rivas-Marin E."/>
            <person name="Kohn T."/>
            <person name="Peeters S.H."/>
            <person name="Heuer A."/>
            <person name="Rast P."/>
            <person name="Oberbeckmann S."/>
            <person name="Bunk B."/>
            <person name="Jeske O."/>
            <person name="Meyerdierks A."/>
            <person name="Storesund J.E."/>
            <person name="Kallscheuer N."/>
            <person name="Luecker S."/>
            <person name="Lage O.M."/>
            <person name="Pohl T."/>
            <person name="Merkel B.J."/>
            <person name="Hornburger P."/>
            <person name="Mueller R.-W."/>
            <person name="Bruemmer F."/>
            <person name="Labrenz M."/>
            <person name="Spormann A.M."/>
            <person name="Op den Camp H."/>
            <person name="Overmann J."/>
            <person name="Amann R."/>
            <person name="Jetten M.S.M."/>
            <person name="Mascher T."/>
            <person name="Medema M.H."/>
            <person name="Devos D.P."/>
            <person name="Kaster A.-K."/>
            <person name="Ovreas L."/>
            <person name="Rohde M."/>
            <person name="Galperin M.Y."/>
            <person name="Jogler C."/>
        </authorList>
    </citation>
    <scope>NUCLEOTIDE SEQUENCE [LARGE SCALE GENOMIC DNA]</scope>
    <source>
        <strain evidence="1 2">K22_7</strain>
    </source>
</reference>
<proteinExistence type="predicted"/>
<accession>A0A517N3K3</accession>
<dbReference type="KEGG" id="rlc:K227x_00880"/>
<organism evidence="1 2">
    <name type="scientific">Rubripirellula lacrimiformis</name>
    <dbReference type="NCBI Taxonomy" id="1930273"/>
    <lineage>
        <taxon>Bacteria</taxon>
        <taxon>Pseudomonadati</taxon>
        <taxon>Planctomycetota</taxon>
        <taxon>Planctomycetia</taxon>
        <taxon>Pirellulales</taxon>
        <taxon>Pirellulaceae</taxon>
        <taxon>Rubripirellula</taxon>
    </lineage>
</organism>
<dbReference type="EMBL" id="CP036525">
    <property type="protein sequence ID" value="QDT01721.1"/>
    <property type="molecule type" value="Genomic_DNA"/>
</dbReference>
<dbReference type="RefSeq" id="WP_218933661.1">
    <property type="nucleotide sequence ID" value="NZ_CP036525.1"/>
</dbReference>
<evidence type="ECO:0000313" key="1">
    <source>
        <dbReference type="EMBL" id="QDT01721.1"/>
    </source>
</evidence>
<keyword evidence="2" id="KW-1185">Reference proteome</keyword>
<name>A0A517N3K3_9BACT</name>
<dbReference type="AlphaFoldDB" id="A0A517N3K3"/>
<evidence type="ECO:0000313" key="2">
    <source>
        <dbReference type="Proteomes" id="UP000318538"/>
    </source>
</evidence>
<sequence length="355" mass="38753">MFRPVMGWVICWVACAAVLADDFEMVEPDGRVAARVEVHHQQMMVYERTGQRILFDREPRYDSLDGRFAGYFNLELNRIVRFPRSGFGRMMSADLDDAAPNYRVMRRTVRPAGVRPAGIHRPNPGFGVPGFGSLGYGIPAGLVPWIPTPGFGPVYPIGPPLPQSVLVDAQTIAHPPLSPVRVQLRNGGPRDIQVGLVDRSQSSATRVMRIPPSDAVEVMVQRDSGARLVQNFRVITPFGDVADRQVVSEVPPAVRYEIVVHQWQIQSVAIDRTAGAGADPIEDINFHGASIGRFPLPPGAELTSGSIDVYNTARQQGNAGSVAPILATEDEDLDAGPSLIERAILEAQQNAQRAR</sequence>